<dbReference type="RefSeq" id="WP_090657706.1">
    <property type="nucleotide sequence ID" value="NZ_FOXQ01000005.1"/>
</dbReference>
<evidence type="ECO:0000256" key="1">
    <source>
        <dbReference type="SAM" id="SignalP"/>
    </source>
</evidence>
<evidence type="ECO:0008006" key="4">
    <source>
        <dbReference type="Google" id="ProtNLM"/>
    </source>
</evidence>
<feature type="signal peptide" evidence="1">
    <location>
        <begin position="1"/>
        <end position="19"/>
    </location>
</feature>
<evidence type="ECO:0000313" key="2">
    <source>
        <dbReference type="EMBL" id="SFQ07285.1"/>
    </source>
</evidence>
<feature type="chain" id="PRO_5011567407" description="Secreted protein" evidence="1">
    <location>
        <begin position="20"/>
        <end position="103"/>
    </location>
</feature>
<keyword evidence="3" id="KW-1185">Reference proteome</keyword>
<organism evidence="2 3">
    <name type="scientific">Parafilimonas terrae</name>
    <dbReference type="NCBI Taxonomy" id="1465490"/>
    <lineage>
        <taxon>Bacteria</taxon>
        <taxon>Pseudomonadati</taxon>
        <taxon>Bacteroidota</taxon>
        <taxon>Chitinophagia</taxon>
        <taxon>Chitinophagales</taxon>
        <taxon>Chitinophagaceae</taxon>
        <taxon>Parafilimonas</taxon>
    </lineage>
</organism>
<gene>
    <name evidence="2" type="ORF">SAMN05444277_1058</name>
</gene>
<dbReference type="EMBL" id="FOXQ01000005">
    <property type="protein sequence ID" value="SFQ07285.1"/>
    <property type="molecule type" value="Genomic_DNA"/>
</dbReference>
<dbReference type="Proteomes" id="UP000199031">
    <property type="component" value="Unassembled WGS sequence"/>
</dbReference>
<keyword evidence="1" id="KW-0732">Signal</keyword>
<name>A0A1I5VIE6_9BACT</name>
<protein>
    <recommendedName>
        <fullName evidence="4">Secreted protein</fullName>
    </recommendedName>
</protein>
<evidence type="ECO:0000313" key="3">
    <source>
        <dbReference type="Proteomes" id="UP000199031"/>
    </source>
</evidence>
<sequence length="103" mass="11179">MKKYLTGITAMVIAVICFAFTTPRPAGNAADYYWFSYSGDNSSAQEQQLSRYTQVPMNPNCNSANILCAIRTTKDGSGNPVLDLDASGHVTTGAHIQQVEFKP</sequence>
<accession>A0A1I5VIE6</accession>
<reference evidence="2 3" key="1">
    <citation type="submission" date="2016-10" db="EMBL/GenBank/DDBJ databases">
        <authorList>
            <person name="de Groot N.N."/>
        </authorList>
    </citation>
    <scope>NUCLEOTIDE SEQUENCE [LARGE SCALE GENOMIC DNA]</scope>
    <source>
        <strain evidence="2 3">DSM 28286</strain>
    </source>
</reference>
<proteinExistence type="predicted"/>
<dbReference type="AlphaFoldDB" id="A0A1I5VIE6"/>